<name>A0A511F6T9_9CELL</name>
<dbReference type="GO" id="GO:0008483">
    <property type="term" value="F:transaminase activity"/>
    <property type="evidence" value="ECO:0007669"/>
    <property type="project" value="UniProtKB-KW"/>
</dbReference>
<gene>
    <name evidence="8" type="ORF">CHO01_01060</name>
    <name evidence="9" type="ORF">HNR08_003702</name>
</gene>
<dbReference type="EC" id="2.6.1.-" evidence="6"/>
<dbReference type="InterPro" id="IPR004839">
    <property type="entry name" value="Aminotransferase_I/II_large"/>
</dbReference>
<accession>A0A511F6T9</accession>
<dbReference type="CDD" id="cd00609">
    <property type="entry name" value="AAT_like"/>
    <property type="match status" value="1"/>
</dbReference>
<dbReference type="EMBL" id="JACHDN010000001">
    <property type="protein sequence ID" value="MBB5474966.1"/>
    <property type="molecule type" value="Genomic_DNA"/>
</dbReference>
<evidence type="ECO:0000256" key="6">
    <source>
        <dbReference type="RuleBase" id="RU000481"/>
    </source>
</evidence>
<keyword evidence="4 6" id="KW-0808">Transferase</keyword>
<dbReference type="Proteomes" id="UP000564629">
    <property type="component" value="Unassembled WGS sequence"/>
</dbReference>
<sequence>MPHSTSPVTRMHRSGIRTLMELAMRDPEAIRLEIGEPDVPTPEHVVAAAGRDAAAGHTGYTSSTGTPELRAALAEKVRRVNGLDVTAADVVVTHGAMHGLAMAINALAGPGDEILVPDPEFPNWRMAAVAAGVEVGTYPAHAANGFVPVLADIAAAVTPATRAIVLCSPNNPTGAVYPAELLAGVVELARERDLWVLADECYEAITFDAPHASAAAFDTDGRVLTFFSFSKTYAMTGWRLGYVVSRDPGVIDLLGQVAEATVACPSSVSQRAALAALTGPQDDVAAAVASYRERRDAAVALLAARGVPCVPPLGAFYLMVDVSAATPDSEAFALRLLDERHVSVSPGSAFGPGGEGMVRVSLASERSALLEGLSRLADLVAAWDAVEVPAGAVDGAVTADS</sequence>
<dbReference type="InterPro" id="IPR015421">
    <property type="entry name" value="PyrdxlP-dep_Trfase_major"/>
</dbReference>
<dbReference type="Gene3D" id="3.40.640.10">
    <property type="entry name" value="Type I PLP-dependent aspartate aminotransferase-like (Major domain)"/>
    <property type="match status" value="1"/>
</dbReference>
<proteinExistence type="inferred from homology"/>
<dbReference type="RefSeq" id="WP_246802853.1">
    <property type="nucleotide sequence ID" value="NZ_BJVQ01000001.1"/>
</dbReference>
<organism evidence="8 10">
    <name type="scientific">Cellulomonas hominis</name>
    <dbReference type="NCBI Taxonomy" id="156981"/>
    <lineage>
        <taxon>Bacteria</taxon>
        <taxon>Bacillati</taxon>
        <taxon>Actinomycetota</taxon>
        <taxon>Actinomycetes</taxon>
        <taxon>Micrococcales</taxon>
        <taxon>Cellulomonadaceae</taxon>
        <taxon>Cellulomonas</taxon>
    </lineage>
</organism>
<keyword evidence="10" id="KW-1185">Reference proteome</keyword>
<comment type="cofactor">
    <cofactor evidence="1 6">
        <name>pyridoxal 5'-phosphate</name>
        <dbReference type="ChEBI" id="CHEBI:597326"/>
    </cofactor>
</comment>
<dbReference type="GO" id="GO:0030170">
    <property type="term" value="F:pyridoxal phosphate binding"/>
    <property type="evidence" value="ECO:0007669"/>
    <property type="project" value="InterPro"/>
</dbReference>
<evidence type="ECO:0000313" key="10">
    <source>
        <dbReference type="Proteomes" id="UP000321723"/>
    </source>
</evidence>
<protein>
    <recommendedName>
        <fullName evidence="6">Aminotransferase</fullName>
        <ecNumber evidence="6">2.6.1.-</ecNumber>
    </recommendedName>
</protein>
<evidence type="ECO:0000256" key="1">
    <source>
        <dbReference type="ARBA" id="ARBA00001933"/>
    </source>
</evidence>
<dbReference type="PANTHER" id="PTHR46383:SF1">
    <property type="entry name" value="ASPARTATE AMINOTRANSFERASE"/>
    <property type="match status" value="1"/>
</dbReference>
<evidence type="ECO:0000256" key="3">
    <source>
        <dbReference type="ARBA" id="ARBA00022576"/>
    </source>
</evidence>
<evidence type="ECO:0000313" key="9">
    <source>
        <dbReference type="EMBL" id="MBB5474966.1"/>
    </source>
</evidence>
<feature type="domain" description="Aminotransferase class I/classII large" evidence="7">
    <location>
        <begin position="29"/>
        <end position="366"/>
    </location>
</feature>
<dbReference type="GO" id="GO:0006520">
    <property type="term" value="P:amino acid metabolic process"/>
    <property type="evidence" value="ECO:0007669"/>
    <property type="project" value="InterPro"/>
</dbReference>
<dbReference type="InterPro" id="IPR004838">
    <property type="entry name" value="NHTrfase_class1_PyrdxlP-BS"/>
</dbReference>
<evidence type="ECO:0000313" key="11">
    <source>
        <dbReference type="Proteomes" id="UP000564629"/>
    </source>
</evidence>
<dbReference type="InterPro" id="IPR050596">
    <property type="entry name" value="AspAT/PAT-like"/>
</dbReference>
<reference evidence="9 11" key="2">
    <citation type="submission" date="2020-08" db="EMBL/GenBank/DDBJ databases">
        <title>Sequencing the genomes of 1000 actinobacteria strains.</title>
        <authorList>
            <person name="Klenk H.-P."/>
        </authorList>
    </citation>
    <scope>NUCLEOTIDE SEQUENCE [LARGE SCALE GENOMIC DNA]</scope>
    <source>
        <strain evidence="9 11">DSM 9581</strain>
    </source>
</reference>
<dbReference type="Proteomes" id="UP000321723">
    <property type="component" value="Unassembled WGS sequence"/>
</dbReference>
<evidence type="ECO:0000259" key="7">
    <source>
        <dbReference type="Pfam" id="PF00155"/>
    </source>
</evidence>
<evidence type="ECO:0000256" key="4">
    <source>
        <dbReference type="ARBA" id="ARBA00022679"/>
    </source>
</evidence>
<comment type="similarity">
    <text evidence="2 6">Belongs to the class-I pyridoxal-phosphate-dependent aminotransferase family.</text>
</comment>
<dbReference type="EMBL" id="BJVQ01000001">
    <property type="protein sequence ID" value="GEL44990.1"/>
    <property type="molecule type" value="Genomic_DNA"/>
</dbReference>
<comment type="caution">
    <text evidence="8">The sequence shown here is derived from an EMBL/GenBank/DDBJ whole genome shotgun (WGS) entry which is preliminary data.</text>
</comment>
<dbReference type="InterPro" id="IPR015424">
    <property type="entry name" value="PyrdxlP-dep_Trfase"/>
</dbReference>
<keyword evidence="3 6" id="KW-0032">Aminotransferase</keyword>
<dbReference type="Pfam" id="PF00155">
    <property type="entry name" value="Aminotran_1_2"/>
    <property type="match status" value="1"/>
</dbReference>
<dbReference type="SUPFAM" id="SSF53383">
    <property type="entry name" value="PLP-dependent transferases"/>
    <property type="match status" value="1"/>
</dbReference>
<dbReference type="AlphaFoldDB" id="A0A511F6T9"/>
<dbReference type="PROSITE" id="PS00105">
    <property type="entry name" value="AA_TRANSFER_CLASS_1"/>
    <property type="match status" value="1"/>
</dbReference>
<keyword evidence="5" id="KW-0663">Pyridoxal phosphate</keyword>
<reference evidence="8 10" key="1">
    <citation type="submission" date="2019-07" db="EMBL/GenBank/DDBJ databases">
        <title>Whole genome shotgun sequence of Cellulomonas hominis NBRC 16055.</title>
        <authorList>
            <person name="Hosoyama A."/>
            <person name="Uohara A."/>
            <person name="Ohji S."/>
            <person name="Ichikawa N."/>
        </authorList>
    </citation>
    <scope>NUCLEOTIDE SEQUENCE [LARGE SCALE GENOMIC DNA]</scope>
    <source>
        <strain evidence="8 10">NBRC 16055</strain>
    </source>
</reference>
<evidence type="ECO:0000313" key="8">
    <source>
        <dbReference type="EMBL" id="GEL44990.1"/>
    </source>
</evidence>
<evidence type="ECO:0000256" key="5">
    <source>
        <dbReference type="ARBA" id="ARBA00022898"/>
    </source>
</evidence>
<evidence type="ECO:0000256" key="2">
    <source>
        <dbReference type="ARBA" id="ARBA00007441"/>
    </source>
</evidence>
<dbReference type="PANTHER" id="PTHR46383">
    <property type="entry name" value="ASPARTATE AMINOTRANSFERASE"/>
    <property type="match status" value="1"/>
</dbReference>